<sequence>MHSFGASSKTTIMTGLERPVRGRKCTPTPSPPYRHLVLLGLANGS</sequence>
<dbReference type="EMBL" id="WOWK01000088">
    <property type="protein sequence ID" value="KAF0319960.1"/>
    <property type="molecule type" value="Genomic_DNA"/>
</dbReference>
<dbReference type="Proteomes" id="UP000434172">
    <property type="component" value="Unassembled WGS sequence"/>
</dbReference>
<dbReference type="AlphaFoldDB" id="A0A8H3ZQE6"/>
<evidence type="ECO:0000313" key="3">
    <source>
        <dbReference type="Proteomes" id="UP000434172"/>
    </source>
</evidence>
<comment type="caution">
    <text evidence="2">The sequence shown here is derived from an EMBL/GenBank/DDBJ whole genome shotgun (WGS) entry which is preliminary data.</text>
</comment>
<evidence type="ECO:0000313" key="2">
    <source>
        <dbReference type="EMBL" id="KAF0319960.1"/>
    </source>
</evidence>
<reference evidence="2 3" key="1">
    <citation type="submission" date="2019-12" db="EMBL/GenBank/DDBJ databases">
        <title>A genome sequence resource for the geographically widespread anthracnose pathogen Colletotrichum asianum.</title>
        <authorList>
            <person name="Meng Y."/>
        </authorList>
    </citation>
    <scope>NUCLEOTIDE SEQUENCE [LARGE SCALE GENOMIC DNA]</scope>
    <source>
        <strain evidence="2 3">ICMP 18580</strain>
    </source>
</reference>
<name>A0A8H3ZQE6_9PEZI</name>
<gene>
    <name evidence="2" type="ORF">GQ607_012728</name>
</gene>
<protein>
    <submittedName>
        <fullName evidence="2">Uncharacterized protein</fullName>
    </submittedName>
</protein>
<feature type="region of interest" description="Disordered" evidence="1">
    <location>
        <begin position="1"/>
        <end position="31"/>
    </location>
</feature>
<feature type="compositionally biased region" description="Polar residues" evidence="1">
    <location>
        <begin position="1"/>
        <end position="13"/>
    </location>
</feature>
<proteinExistence type="predicted"/>
<accession>A0A8H3ZQE6</accession>
<evidence type="ECO:0000256" key="1">
    <source>
        <dbReference type="SAM" id="MobiDB-lite"/>
    </source>
</evidence>
<keyword evidence="3" id="KW-1185">Reference proteome</keyword>
<organism evidence="2 3">
    <name type="scientific">Colletotrichum asianum</name>
    <dbReference type="NCBI Taxonomy" id="702518"/>
    <lineage>
        <taxon>Eukaryota</taxon>
        <taxon>Fungi</taxon>
        <taxon>Dikarya</taxon>
        <taxon>Ascomycota</taxon>
        <taxon>Pezizomycotina</taxon>
        <taxon>Sordariomycetes</taxon>
        <taxon>Hypocreomycetidae</taxon>
        <taxon>Glomerellales</taxon>
        <taxon>Glomerellaceae</taxon>
        <taxon>Colletotrichum</taxon>
        <taxon>Colletotrichum gloeosporioides species complex</taxon>
    </lineage>
</organism>